<dbReference type="AlphaFoldDB" id="A0A9D8KE83"/>
<evidence type="ECO:0000313" key="3">
    <source>
        <dbReference type="Proteomes" id="UP000809273"/>
    </source>
</evidence>
<dbReference type="Pfam" id="PF03576">
    <property type="entry name" value="Peptidase_S58"/>
    <property type="match status" value="1"/>
</dbReference>
<dbReference type="PANTHER" id="PTHR36512">
    <property type="entry name" value="D-AMINOPEPTIDASE"/>
    <property type="match status" value="1"/>
</dbReference>
<dbReference type="Gene3D" id="3.60.70.12">
    <property type="entry name" value="L-amino peptidase D-ALA esterase/amidase"/>
    <property type="match status" value="1"/>
</dbReference>
<name>A0A9D8KE83_9DELT</name>
<dbReference type="SUPFAM" id="SSF56266">
    <property type="entry name" value="DmpA/ArgJ-like"/>
    <property type="match status" value="1"/>
</dbReference>
<comment type="similarity">
    <text evidence="1">Belongs to the peptidase S58 family.</text>
</comment>
<dbReference type="GO" id="GO:0004177">
    <property type="term" value="F:aminopeptidase activity"/>
    <property type="evidence" value="ECO:0007669"/>
    <property type="project" value="TreeGrafter"/>
</dbReference>
<dbReference type="Proteomes" id="UP000809273">
    <property type="component" value="Unassembled WGS sequence"/>
</dbReference>
<dbReference type="CDD" id="cd02252">
    <property type="entry name" value="nylC_like"/>
    <property type="match status" value="1"/>
</dbReference>
<sequence length="331" mass="33841">MIYSDAITDVPGVKVGHAQDFDAMTGVTAILTESGAVGGIDIRGTAAGTRQVDSLSPLHVAGVVHAVTLAGGSAFGLSASGGVMRYLEEKGIGIDVFYVKIPIVPSAIIFDLGIGNPRVRPDEEMGYRAAVNAKGGPVDQGSVGAGTGASVGKLNTTAFAMKGGVGTASESFRPKGGSDNIVVGALVVVNAFGDVLDRKTGEILAGARDPENPKRLINTSKRLREGEDRKMPPGQNTTLAVLATNAAIDKQGAIKMAQMAQTSLGKVISPFHSTFDGDVAITLSLRGGQGVGINTLGMLAETALLKAVERAIVTADGRGIIPSYSDLNGEK</sequence>
<organism evidence="2 3">
    <name type="scientific">Candidatus Zymogenus saltonus</name>
    <dbReference type="NCBI Taxonomy" id="2844893"/>
    <lineage>
        <taxon>Bacteria</taxon>
        <taxon>Deltaproteobacteria</taxon>
        <taxon>Candidatus Zymogenia</taxon>
        <taxon>Candidatus Zymogeniales</taxon>
        <taxon>Candidatus Zymogenaceae</taxon>
        <taxon>Candidatus Zymogenus</taxon>
    </lineage>
</organism>
<proteinExistence type="inferred from homology"/>
<dbReference type="EMBL" id="JAFGIX010000023">
    <property type="protein sequence ID" value="MBN1572457.1"/>
    <property type="molecule type" value="Genomic_DNA"/>
</dbReference>
<dbReference type="InterPro" id="IPR016117">
    <property type="entry name" value="ArgJ-like_dom_sf"/>
</dbReference>
<evidence type="ECO:0000313" key="2">
    <source>
        <dbReference type="EMBL" id="MBN1572457.1"/>
    </source>
</evidence>
<reference evidence="2" key="2">
    <citation type="submission" date="2021-01" db="EMBL/GenBank/DDBJ databases">
        <authorList>
            <person name="Hahn C.R."/>
            <person name="Youssef N.H."/>
            <person name="Elshahed M."/>
        </authorList>
    </citation>
    <scope>NUCLEOTIDE SEQUENCE</scope>
    <source>
        <strain evidence="2">Zod_Metabat.24</strain>
    </source>
</reference>
<reference evidence="2" key="1">
    <citation type="journal article" date="2021" name="Environ. Microbiol.">
        <title>Genomic characterization of three novel Desulfobacterota classes expand the metabolic and phylogenetic diversity of the phylum.</title>
        <authorList>
            <person name="Murphy C.L."/>
            <person name="Biggerstaff J."/>
            <person name="Eichhorn A."/>
            <person name="Ewing E."/>
            <person name="Shahan R."/>
            <person name="Soriano D."/>
            <person name="Stewart S."/>
            <person name="VanMol K."/>
            <person name="Walker R."/>
            <person name="Walters P."/>
            <person name="Elshahed M.S."/>
            <person name="Youssef N.H."/>
        </authorList>
    </citation>
    <scope>NUCLEOTIDE SEQUENCE</scope>
    <source>
        <strain evidence="2">Zod_Metabat.24</strain>
    </source>
</reference>
<protein>
    <submittedName>
        <fullName evidence="2">P1 family peptidase</fullName>
    </submittedName>
</protein>
<dbReference type="InterPro" id="IPR005321">
    <property type="entry name" value="Peptidase_S58_DmpA"/>
</dbReference>
<dbReference type="PANTHER" id="PTHR36512:SF3">
    <property type="entry name" value="BLR5678 PROTEIN"/>
    <property type="match status" value="1"/>
</dbReference>
<accession>A0A9D8KE83</accession>
<gene>
    <name evidence="2" type="ORF">JW984_04590</name>
</gene>
<evidence type="ECO:0000256" key="1">
    <source>
        <dbReference type="ARBA" id="ARBA00007068"/>
    </source>
</evidence>
<comment type="caution">
    <text evidence="2">The sequence shown here is derived from an EMBL/GenBank/DDBJ whole genome shotgun (WGS) entry which is preliminary data.</text>
</comment>